<comment type="similarity">
    <text evidence="4">Belongs to the DRAM/TMEM150 family.</text>
</comment>
<dbReference type="EMBL" id="VBQZ03000240">
    <property type="protein sequence ID" value="MXQ98428.1"/>
    <property type="molecule type" value="Genomic_DNA"/>
</dbReference>
<evidence type="ECO:0000313" key="17">
    <source>
        <dbReference type="Proteomes" id="UP000322234"/>
    </source>
</evidence>
<evidence type="ECO:0000256" key="4">
    <source>
        <dbReference type="ARBA" id="ARBA00006565"/>
    </source>
</evidence>
<dbReference type="GO" id="GO:0010008">
    <property type="term" value="C:endosome membrane"/>
    <property type="evidence" value="ECO:0007669"/>
    <property type="project" value="UniProtKB-SubCell"/>
</dbReference>
<organism evidence="16 17">
    <name type="scientific">Bos mutus</name>
    <name type="common">wild yak</name>
    <dbReference type="NCBI Taxonomy" id="72004"/>
    <lineage>
        <taxon>Eukaryota</taxon>
        <taxon>Metazoa</taxon>
        <taxon>Chordata</taxon>
        <taxon>Craniata</taxon>
        <taxon>Vertebrata</taxon>
        <taxon>Euteleostomi</taxon>
        <taxon>Mammalia</taxon>
        <taxon>Eutheria</taxon>
        <taxon>Laurasiatheria</taxon>
        <taxon>Artiodactyla</taxon>
        <taxon>Ruminantia</taxon>
        <taxon>Pecora</taxon>
        <taxon>Bovidae</taxon>
        <taxon>Bovinae</taxon>
        <taxon>Bos</taxon>
    </lineage>
</organism>
<keyword evidence="6 14" id="KW-0812">Transmembrane</keyword>
<keyword evidence="11" id="KW-0325">Glycoprotein</keyword>
<keyword evidence="5" id="KW-1003">Cell membrane</keyword>
<reference evidence="16" key="1">
    <citation type="submission" date="2019-10" db="EMBL/GenBank/DDBJ databases">
        <title>The sequence and de novo assembly of the wild yak genome.</title>
        <authorList>
            <person name="Liu Y."/>
        </authorList>
    </citation>
    <scope>NUCLEOTIDE SEQUENCE [LARGE SCALE GENOMIC DNA]</scope>
    <source>
        <strain evidence="16">WY2019</strain>
    </source>
</reference>
<keyword evidence="7" id="KW-0967">Endosome</keyword>
<gene>
    <name evidence="16" type="ORF">E5288_WYG015394</name>
</gene>
<comment type="subcellular location">
    <subcellularLocation>
        <location evidence="3">Cell membrane</location>
        <topology evidence="3">Multi-pass membrane protein</topology>
    </subcellularLocation>
    <subcellularLocation>
        <location evidence="2">Cytoplasmic vesicle</location>
        <location evidence="2">Autophagosome membrane</location>
        <topology evidence="2">Multi-pass membrane protein</topology>
    </subcellularLocation>
    <subcellularLocation>
        <location evidence="1">Endosome membrane</location>
        <topology evidence="1">Multi-pass membrane protein</topology>
    </subcellularLocation>
</comment>
<evidence type="ECO:0000313" key="16">
    <source>
        <dbReference type="EMBL" id="MXQ98428.1"/>
    </source>
</evidence>
<dbReference type="Proteomes" id="UP000322234">
    <property type="component" value="Unassembled WGS sequence"/>
</dbReference>
<comment type="caution">
    <text evidence="16">The sequence shown here is derived from an EMBL/GenBank/DDBJ whole genome shotgun (WGS) entry which is preliminary data.</text>
</comment>
<evidence type="ECO:0000256" key="9">
    <source>
        <dbReference type="ARBA" id="ARBA00023006"/>
    </source>
</evidence>
<protein>
    <recommendedName>
        <fullName evidence="15">CWH43-like N-terminal domain-containing protein</fullName>
    </recommendedName>
</protein>
<dbReference type="PANTHER" id="PTHR21324">
    <property type="entry name" value="FASTING-INDUCIBLE INTEGRAL MEMBRANE PROTEIN TM6P1-RELATED"/>
    <property type="match status" value="1"/>
</dbReference>
<keyword evidence="17" id="KW-1185">Reference proteome</keyword>
<evidence type="ECO:0000256" key="13">
    <source>
        <dbReference type="ARBA" id="ARBA00045144"/>
    </source>
</evidence>
<dbReference type="InterPro" id="IPR050911">
    <property type="entry name" value="DRAM/TMEM150_Autophagy_Mod"/>
</dbReference>
<proteinExistence type="inferred from homology"/>
<dbReference type="PANTHER" id="PTHR21324:SF3">
    <property type="entry name" value="MODULATOR OF MACROAUTOPHAGY TMEM150B"/>
    <property type="match status" value="1"/>
</dbReference>
<dbReference type="Pfam" id="PF10277">
    <property type="entry name" value="Frag1"/>
    <property type="match status" value="1"/>
</dbReference>
<evidence type="ECO:0000256" key="12">
    <source>
        <dbReference type="ARBA" id="ARBA00023329"/>
    </source>
</evidence>
<evidence type="ECO:0000259" key="15">
    <source>
        <dbReference type="Pfam" id="PF10277"/>
    </source>
</evidence>
<dbReference type="InterPro" id="IPR019402">
    <property type="entry name" value="CWH43_N"/>
</dbReference>
<evidence type="ECO:0000256" key="11">
    <source>
        <dbReference type="ARBA" id="ARBA00023180"/>
    </source>
</evidence>
<evidence type="ECO:0000256" key="6">
    <source>
        <dbReference type="ARBA" id="ARBA00022692"/>
    </source>
</evidence>
<keyword evidence="9" id="KW-0072">Autophagy</keyword>
<evidence type="ECO:0000256" key="3">
    <source>
        <dbReference type="ARBA" id="ARBA00004651"/>
    </source>
</evidence>
<evidence type="ECO:0000256" key="8">
    <source>
        <dbReference type="ARBA" id="ARBA00022989"/>
    </source>
</evidence>
<evidence type="ECO:0000256" key="7">
    <source>
        <dbReference type="ARBA" id="ARBA00022753"/>
    </source>
</evidence>
<keyword evidence="10 14" id="KW-0472">Membrane</keyword>
<keyword evidence="12" id="KW-0968">Cytoplasmic vesicle</keyword>
<dbReference type="GO" id="GO:0006914">
    <property type="term" value="P:autophagy"/>
    <property type="evidence" value="ECO:0007669"/>
    <property type="project" value="UniProtKB-KW"/>
</dbReference>
<dbReference type="GO" id="GO:0000421">
    <property type="term" value="C:autophagosome membrane"/>
    <property type="evidence" value="ECO:0007669"/>
    <property type="project" value="UniProtKB-SubCell"/>
</dbReference>
<evidence type="ECO:0000256" key="1">
    <source>
        <dbReference type="ARBA" id="ARBA00004337"/>
    </source>
</evidence>
<name>A0A6B0S725_9CETA</name>
<accession>A0A6B0S725</accession>
<comment type="function">
    <text evidence="13">Modulator of macroautophagy that causes accumulation of autophagosomes under basal conditions and enhances autophagic flux. Represses cell death and promotes long-term clonogenic survival of cells grown in the absence of glucose in a macroautophagy-independent manner. May have some role in extracellular matrix engulfment or growth factor receptor recycling, both of which can modulate cell survival.</text>
</comment>
<feature type="transmembrane region" description="Helical" evidence="14">
    <location>
        <begin position="35"/>
        <end position="56"/>
    </location>
</feature>
<sequence>MSGAGSPLAPAPPCGLAPLTPASVVVLHSWSMRSISAICEWVAAMLLFILFGLLAVDFSRLDGCTLCLQPGSGSLRPPPDSPTSLHVQL</sequence>
<dbReference type="AlphaFoldDB" id="A0A6B0S725"/>
<evidence type="ECO:0000256" key="2">
    <source>
        <dbReference type="ARBA" id="ARBA00004542"/>
    </source>
</evidence>
<evidence type="ECO:0000256" key="5">
    <source>
        <dbReference type="ARBA" id="ARBA00022475"/>
    </source>
</evidence>
<evidence type="ECO:0000256" key="10">
    <source>
        <dbReference type="ARBA" id="ARBA00023136"/>
    </source>
</evidence>
<keyword evidence="8 14" id="KW-1133">Transmembrane helix</keyword>
<evidence type="ECO:0000256" key="14">
    <source>
        <dbReference type="SAM" id="Phobius"/>
    </source>
</evidence>
<feature type="domain" description="CWH43-like N-terminal" evidence="15">
    <location>
        <begin position="27"/>
        <end position="59"/>
    </location>
</feature>
<dbReference type="GO" id="GO:0005886">
    <property type="term" value="C:plasma membrane"/>
    <property type="evidence" value="ECO:0007669"/>
    <property type="project" value="UniProtKB-SubCell"/>
</dbReference>